<keyword evidence="3" id="KW-0503">Monooxygenase</keyword>
<dbReference type="Proteomes" id="UP000052124">
    <property type="component" value="Unassembled WGS sequence"/>
</dbReference>
<proteinExistence type="inferred from homology"/>
<evidence type="ECO:0000313" key="5">
    <source>
        <dbReference type="Proteomes" id="UP000052124"/>
    </source>
</evidence>
<dbReference type="InterPro" id="IPR036396">
    <property type="entry name" value="Cyt_P450_sf"/>
</dbReference>
<gene>
    <name evidence="4" type="ORF">ABS26_08580</name>
</gene>
<dbReference type="GO" id="GO:0020037">
    <property type="term" value="F:heme binding"/>
    <property type="evidence" value="ECO:0007669"/>
    <property type="project" value="InterPro"/>
</dbReference>
<evidence type="ECO:0000313" key="4">
    <source>
        <dbReference type="EMBL" id="KRP38466.1"/>
    </source>
</evidence>
<accession>A0A0R2XR51</accession>
<dbReference type="SUPFAM" id="SSF48264">
    <property type="entry name" value="Cytochrome P450"/>
    <property type="match status" value="1"/>
</dbReference>
<protein>
    <submittedName>
        <fullName evidence="4">Cytochrome</fullName>
    </submittedName>
</protein>
<dbReference type="PROSITE" id="PS00086">
    <property type="entry name" value="CYTOCHROME_P450"/>
    <property type="match status" value="1"/>
</dbReference>
<keyword evidence="3" id="KW-0349">Heme</keyword>
<dbReference type="GO" id="GO:0004497">
    <property type="term" value="F:monooxygenase activity"/>
    <property type="evidence" value="ECO:0007669"/>
    <property type="project" value="UniProtKB-KW"/>
</dbReference>
<comment type="similarity">
    <text evidence="2 3">Belongs to the cytochrome P450 family.</text>
</comment>
<name>A0A0R2XR51_9GAMM</name>
<evidence type="ECO:0000256" key="3">
    <source>
        <dbReference type="RuleBase" id="RU000461"/>
    </source>
</evidence>
<dbReference type="AlphaFoldDB" id="A0A0R2XR51"/>
<dbReference type="EMBL" id="LIDH01000141">
    <property type="protein sequence ID" value="KRP38466.1"/>
    <property type="molecule type" value="Genomic_DNA"/>
</dbReference>
<dbReference type="InterPro" id="IPR001128">
    <property type="entry name" value="Cyt_P450"/>
</dbReference>
<dbReference type="GO" id="GO:0005506">
    <property type="term" value="F:iron ion binding"/>
    <property type="evidence" value="ECO:0007669"/>
    <property type="project" value="InterPro"/>
</dbReference>
<dbReference type="GO" id="GO:0016705">
    <property type="term" value="F:oxidoreductase activity, acting on paired donors, with incorporation or reduction of molecular oxygen"/>
    <property type="evidence" value="ECO:0007669"/>
    <property type="project" value="InterPro"/>
</dbReference>
<dbReference type="Gene3D" id="1.10.630.10">
    <property type="entry name" value="Cytochrome P450"/>
    <property type="match status" value="1"/>
</dbReference>
<dbReference type="Pfam" id="PF00067">
    <property type="entry name" value="p450"/>
    <property type="match status" value="1"/>
</dbReference>
<keyword evidence="3" id="KW-0479">Metal-binding</keyword>
<dbReference type="PANTHER" id="PTHR46696:SF1">
    <property type="entry name" value="CYTOCHROME P450 YJIB-RELATED"/>
    <property type="match status" value="1"/>
</dbReference>
<comment type="caution">
    <text evidence="4">The sequence shown here is derived from an EMBL/GenBank/DDBJ whole genome shotgun (WGS) entry which is preliminary data.</text>
</comment>
<evidence type="ECO:0000256" key="2">
    <source>
        <dbReference type="ARBA" id="ARBA00010617"/>
    </source>
</evidence>
<reference evidence="4 5" key="1">
    <citation type="submission" date="2015-10" db="EMBL/GenBank/DDBJ databases">
        <title>Metagenome-Assembled Genomes uncover a global brackish microbiome.</title>
        <authorList>
            <person name="Hugerth L.W."/>
            <person name="Larsson J."/>
            <person name="Alneberg J."/>
            <person name="Lindh M.V."/>
            <person name="Legrand C."/>
            <person name="Pinhassi J."/>
            <person name="Andersson A.F."/>
        </authorList>
    </citation>
    <scope>NUCLEOTIDE SEQUENCE [LARGE SCALE GENOMIC DNA]</scope>
    <source>
        <strain evidence="4">BACL3 MAG-120531-bin86</strain>
    </source>
</reference>
<dbReference type="InterPro" id="IPR002397">
    <property type="entry name" value="Cyt_P450_B"/>
</dbReference>
<dbReference type="PANTHER" id="PTHR46696">
    <property type="entry name" value="P450, PUTATIVE (EUROFUNG)-RELATED"/>
    <property type="match status" value="1"/>
</dbReference>
<dbReference type="CDD" id="cd11033">
    <property type="entry name" value="CYP142-like"/>
    <property type="match status" value="1"/>
</dbReference>
<feature type="non-terminal residue" evidence="4">
    <location>
        <position position="381"/>
    </location>
</feature>
<keyword evidence="3" id="KW-0408">Iron</keyword>
<sequence length="381" mass="43304">MSDTPATSELDRRPESKWSMVGKDPYAMPIDKIDLAHPGIWQENEFLPFLKRLREEAPVHYCAESATGPYWSVMKYKDIMTVDTSPHIYSSEPTIGIVDSFEEFTVPSFISMDPPKHDEQRRVVQGVVAPSNLKSLEGLIRQRAAAILDDLPIGEEFDWVERVSIELTTQMLATLFDFPFEDRHKLTFWSDAATAIPGGGIISSNEERWEAMQDCLATFTRLWNERVNEEPGNDLISMLSHGEATKNMPPMEYLGNILLLIVGGNDTTRNSITGGVLALNQFPEEYDKLRADHSLIPNMVSEIIRWQTPLAYMRRTAKVDTELNGQKIKKGEKVIMWYASGNQDDEVIENPERMIVDRPNARQHLSFGFGLHRCMGNRLAE</sequence>
<evidence type="ECO:0000256" key="1">
    <source>
        <dbReference type="ARBA" id="ARBA00001971"/>
    </source>
</evidence>
<keyword evidence="3" id="KW-0560">Oxidoreductase</keyword>
<comment type="cofactor">
    <cofactor evidence="1">
        <name>heme</name>
        <dbReference type="ChEBI" id="CHEBI:30413"/>
    </cofactor>
</comment>
<dbReference type="InterPro" id="IPR017972">
    <property type="entry name" value="Cyt_P450_CS"/>
</dbReference>
<dbReference type="PRINTS" id="PR00359">
    <property type="entry name" value="BP450"/>
</dbReference>
<organism evidence="4 5">
    <name type="scientific">OM182 bacterium BACL3 MAG-120531-bin86</name>
    <dbReference type="NCBI Taxonomy" id="1655628"/>
    <lineage>
        <taxon>Bacteria</taxon>
        <taxon>Pseudomonadati</taxon>
        <taxon>Pseudomonadota</taxon>
        <taxon>Gammaproteobacteria</taxon>
        <taxon>OMG group</taxon>
        <taxon>OM182 clade</taxon>
    </lineage>
</organism>